<feature type="transmembrane region" description="Helical" evidence="5">
    <location>
        <begin position="37"/>
        <end position="54"/>
    </location>
</feature>
<sequence length="203" mass="21936">MNRKTIGGKVMTVLLPELMLTLFGISFLISAQEANRWSWSAIFTASMVYWTLIADPETLKATWPAAFIMMSVYGFVAWTIKPGIAEKVRKMSTATHLVINASAIAVFLLLSLSRAGDGPLRAESLGELPVVYGLMALFLIARGVTGGWLYGALACGAGAIALADGGKMLCSLNFALFSLFAFGGYWRWSNRKKEGENVANPSI</sequence>
<keyword evidence="7" id="KW-1185">Reference proteome</keyword>
<feature type="transmembrane region" description="Helical" evidence="5">
    <location>
        <begin position="61"/>
        <end position="80"/>
    </location>
</feature>
<dbReference type="RefSeq" id="WP_338392874.1">
    <property type="nucleotide sequence ID" value="NZ_AP025314.1"/>
</dbReference>
<evidence type="ECO:0000256" key="4">
    <source>
        <dbReference type="ARBA" id="ARBA00023136"/>
    </source>
</evidence>
<name>A0AAU9CPQ9_9BACT</name>
<proteinExistence type="predicted"/>
<dbReference type="AlphaFoldDB" id="A0AAU9CPQ9"/>
<dbReference type="InterPro" id="IPR006419">
    <property type="entry name" value="NMN_transpt_PnuC"/>
</dbReference>
<dbReference type="GO" id="GO:0034257">
    <property type="term" value="F:nicotinamide riboside transmembrane transporter activity"/>
    <property type="evidence" value="ECO:0007669"/>
    <property type="project" value="InterPro"/>
</dbReference>
<feature type="transmembrane region" description="Helical" evidence="5">
    <location>
        <begin position="12"/>
        <end position="31"/>
    </location>
</feature>
<organism evidence="6 7">
    <name type="scientific">Fulvitalea axinellae</name>
    <dbReference type="NCBI Taxonomy" id="1182444"/>
    <lineage>
        <taxon>Bacteria</taxon>
        <taxon>Pseudomonadati</taxon>
        <taxon>Bacteroidota</taxon>
        <taxon>Cytophagia</taxon>
        <taxon>Cytophagales</taxon>
        <taxon>Persicobacteraceae</taxon>
        <taxon>Fulvitalea</taxon>
    </lineage>
</organism>
<feature type="transmembrane region" description="Helical" evidence="5">
    <location>
        <begin position="170"/>
        <end position="188"/>
    </location>
</feature>
<evidence type="ECO:0000313" key="6">
    <source>
        <dbReference type="EMBL" id="BDD11375.1"/>
    </source>
</evidence>
<keyword evidence="2 5" id="KW-0812">Transmembrane</keyword>
<keyword evidence="3 5" id="KW-1133">Transmembrane helix</keyword>
<dbReference type="EMBL" id="AP025314">
    <property type="protein sequence ID" value="BDD11375.1"/>
    <property type="molecule type" value="Genomic_DNA"/>
</dbReference>
<evidence type="ECO:0000256" key="2">
    <source>
        <dbReference type="ARBA" id="ARBA00022692"/>
    </source>
</evidence>
<evidence type="ECO:0000256" key="3">
    <source>
        <dbReference type="ARBA" id="ARBA00022989"/>
    </source>
</evidence>
<feature type="transmembrane region" description="Helical" evidence="5">
    <location>
        <begin position="92"/>
        <end position="112"/>
    </location>
</feature>
<accession>A0AAU9CPQ9</accession>
<feature type="transmembrane region" description="Helical" evidence="5">
    <location>
        <begin position="147"/>
        <end position="163"/>
    </location>
</feature>
<reference evidence="6 7" key="1">
    <citation type="submission" date="2021-12" db="EMBL/GenBank/DDBJ databases">
        <title>Genome sequencing of bacteria with rrn-lacking chromosome and rrn-plasmid.</title>
        <authorList>
            <person name="Anda M."/>
            <person name="Iwasaki W."/>
        </authorList>
    </citation>
    <scope>NUCLEOTIDE SEQUENCE [LARGE SCALE GENOMIC DNA]</scope>
    <source>
        <strain evidence="6 7">DSM 100852</strain>
    </source>
</reference>
<evidence type="ECO:0008006" key="8">
    <source>
        <dbReference type="Google" id="ProtNLM"/>
    </source>
</evidence>
<dbReference type="KEGG" id="fax:FUAX_38070"/>
<dbReference type="GO" id="GO:0016020">
    <property type="term" value="C:membrane"/>
    <property type="evidence" value="ECO:0007669"/>
    <property type="project" value="UniProtKB-SubCell"/>
</dbReference>
<dbReference type="Proteomes" id="UP001348817">
    <property type="component" value="Chromosome"/>
</dbReference>
<evidence type="ECO:0000256" key="1">
    <source>
        <dbReference type="ARBA" id="ARBA00004141"/>
    </source>
</evidence>
<evidence type="ECO:0000256" key="5">
    <source>
        <dbReference type="SAM" id="Phobius"/>
    </source>
</evidence>
<protein>
    <recommendedName>
        <fullName evidence="8">Nicotinamide mononucleotide transporter</fullName>
    </recommendedName>
</protein>
<comment type="subcellular location">
    <subcellularLocation>
        <location evidence="1">Membrane</location>
        <topology evidence="1">Multi-pass membrane protein</topology>
    </subcellularLocation>
</comment>
<evidence type="ECO:0000313" key="7">
    <source>
        <dbReference type="Proteomes" id="UP001348817"/>
    </source>
</evidence>
<keyword evidence="4 5" id="KW-0472">Membrane</keyword>
<gene>
    <name evidence="6" type="ORF">FUAX_38070</name>
</gene>
<dbReference type="Pfam" id="PF04973">
    <property type="entry name" value="NMN_transporter"/>
    <property type="match status" value="1"/>
</dbReference>